<comment type="caution">
    <text evidence="1">The sequence shown here is derived from an EMBL/GenBank/DDBJ whole genome shotgun (WGS) entry which is preliminary data.</text>
</comment>
<keyword evidence="2" id="KW-1185">Reference proteome</keyword>
<evidence type="ECO:0000313" key="1">
    <source>
        <dbReference type="EMBL" id="KAL0926300.1"/>
    </source>
</evidence>
<reference evidence="1 2" key="1">
    <citation type="journal article" date="2024" name="Plant Biotechnol. J.">
        <title>Dendrobium thyrsiflorum genome and its molecular insights into genes involved in important horticultural traits.</title>
        <authorList>
            <person name="Chen B."/>
            <person name="Wang J.Y."/>
            <person name="Zheng P.J."/>
            <person name="Li K.L."/>
            <person name="Liang Y.M."/>
            <person name="Chen X.F."/>
            <person name="Zhang C."/>
            <person name="Zhao X."/>
            <person name="He X."/>
            <person name="Zhang G.Q."/>
            <person name="Liu Z.J."/>
            <person name="Xu Q."/>
        </authorList>
    </citation>
    <scope>NUCLEOTIDE SEQUENCE [LARGE SCALE GENOMIC DNA]</scope>
    <source>
        <strain evidence="1">GZMU011</strain>
    </source>
</reference>
<dbReference type="EMBL" id="JANQDX010000003">
    <property type="protein sequence ID" value="KAL0926300.1"/>
    <property type="molecule type" value="Genomic_DNA"/>
</dbReference>
<gene>
    <name evidence="1" type="ORF">M5K25_002517</name>
</gene>
<name>A0ABD0VNG3_DENTH</name>
<dbReference type="Proteomes" id="UP001552299">
    <property type="component" value="Unassembled WGS sequence"/>
</dbReference>
<evidence type="ECO:0000313" key="2">
    <source>
        <dbReference type="Proteomes" id="UP001552299"/>
    </source>
</evidence>
<sequence>MDNAGHGSTLEEGDFARVEDKLLLGEGKDELDLRGKGNVEEDGMVLKDLPLNTEAEDLLFCNFSKDGIKLDDELQPAGSRIVYRIKPPINTYKLNVKGIFNQQCSGYGGILRDNYCNIVMAFASPLPLRDENFDVLLAILYGIKLCISLGTHSALILEGKLDQQTRLCPQCAAAVADLCIRTSGFQRYQNESQKRQTCPPADLSVNAGEVELGQELDQVLVQVELPPLLPLPLPVLDGGECCGGCGRSCWRRMLEDRSTSSLASQLKIGYTRTEYAGFTDVD</sequence>
<accession>A0ABD0VNG3</accession>
<organism evidence="1 2">
    <name type="scientific">Dendrobium thyrsiflorum</name>
    <name type="common">Pinecone-like raceme dendrobium</name>
    <name type="synonym">Orchid</name>
    <dbReference type="NCBI Taxonomy" id="117978"/>
    <lineage>
        <taxon>Eukaryota</taxon>
        <taxon>Viridiplantae</taxon>
        <taxon>Streptophyta</taxon>
        <taxon>Embryophyta</taxon>
        <taxon>Tracheophyta</taxon>
        <taxon>Spermatophyta</taxon>
        <taxon>Magnoliopsida</taxon>
        <taxon>Liliopsida</taxon>
        <taxon>Asparagales</taxon>
        <taxon>Orchidaceae</taxon>
        <taxon>Epidendroideae</taxon>
        <taxon>Malaxideae</taxon>
        <taxon>Dendrobiinae</taxon>
        <taxon>Dendrobium</taxon>
    </lineage>
</organism>
<protein>
    <submittedName>
        <fullName evidence="1">Uncharacterized protein</fullName>
    </submittedName>
</protein>
<proteinExistence type="predicted"/>
<dbReference type="AlphaFoldDB" id="A0ABD0VNG3"/>